<dbReference type="InterPro" id="IPR011701">
    <property type="entry name" value="MFS"/>
</dbReference>
<dbReference type="WBParaSite" id="L893_g14881.t1">
    <property type="protein sequence ID" value="L893_g14881.t1"/>
    <property type="gene ID" value="L893_g14881"/>
</dbReference>
<keyword evidence="1" id="KW-0472">Membrane</keyword>
<dbReference type="Gene3D" id="1.20.1250.20">
    <property type="entry name" value="MFS general substrate transporter like domains"/>
    <property type="match status" value="2"/>
</dbReference>
<name>A0A1I7YCB2_9BILA</name>
<feature type="transmembrane region" description="Helical" evidence="1">
    <location>
        <begin position="237"/>
        <end position="258"/>
    </location>
</feature>
<dbReference type="AlphaFoldDB" id="A0A1I7YCB2"/>
<dbReference type="SUPFAM" id="SSF103473">
    <property type="entry name" value="MFS general substrate transporter"/>
    <property type="match status" value="1"/>
</dbReference>
<feature type="transmembrane region" description="Helical" evidence="1">
    <location>
        <begin position="106"/>
        <end position="128"/>
    </location>
</feature>
<organism evidence="2 3">
    <name type="scientific">Steinernema glaseri</name>
    <dbReference type="NCBI Taxonomy" id="37863"/>
    <lineage>
        <taxon>Eukaryota</taxon>
        <taxon>Metazoa</taxon>
        <taxon>Ecdysozoa</taxon>
        <taxon>Nematoda</taxon>
        <taxon>Chromadorea</taxon>
        <taxon>Rhabditida</taxon>
        <taxon>Tylenchina</taxon>
        <taxon>Panagrolaimomorpha</taxon>
        <taxon>Strongyloidoidea</taxon>
        <taxon>Steinernematidae</taxon>
        <taxon>Steinernema</taxon>
    </lineage>
</organism>
<accession>A0A1I7YCB2</accession>
<feature type="transmembrane region" description="Helical" evidence="1">
    <location>
        <begin position="331"/>
        <end position="354"/>
    </location>
</feature>
<dbReference type="PANTHER" id="PTHR45757:SF11">
    <property type="entry name" value="MAJOR FACILITATOR SUPERFAMILY (MFS) PROFILE DOMAIN-CONTAINING PROTEIN"/>
    <property type="match status" value="1"/>
</dbReference>
<feature type="transmembrane region" description="Helical" evidence="1">
    <location>
        <begin position="270"/>
        <end position="291"/>
    </location>
</feature>
<evidence type="ECO:0000313" key="3">
    <source>
        <dbReference type="WBParaSite" id="L893_g14881.t1"/>
    </source>
</evidence>
<evidence type="ECO:0000256" key="1">
    <source>
        <dbReference type="SAM" id="Phobius"/>
    </source>
</evidence>
<protein>
    <submittedName>
        <fullName evidence="3">MFS domain-containing protein</fullName>
    </submittedName>
</protein>
<feature type="transmembrane region" description="Helical" evidence="1">
    <location>
        <begin position="200"/>
        <end position="225"/>
    </location>
</feature>
<feature type="transmembrane region" description="Helical" evidence="1">
    <location>
        <begin position="140"/>
        <end position="161"/>
    </location>
</feature>
<dbReference type="Proteomes" id="UP000095287">
    <property type="component" value="Unplaced"/>
</dbReference>
<keyword evidence="1" id="KW-1133">Transmembrane helix</keyword>
<dbReference type="GO" id="GO:0016020">
    <property type="term" value="C:membrane"/>
    <property type="evidence" value="ECO:0007669"/>
    <property type="project" value="TreeGrafter"/>
</dbReference>
<feature type="transmembrane region" description="Helical" evidence="1">
    <location>
        <begin position="81"/>
        <end position="99"/>
    </location>
</feature>
<evidence type="ECO:0000313" key="2">
    <source>
        <dbReference type="Proteomes" id="UP000095287"/>
    </source>
</evidence>
<dbReference type="Pfam" id="PF07690">
    <property type="entry name" value="MFS_1"/>
    <property type="match status" value="1"/>
</dbReference>
<dbReference type="InterPro" id="IPR036259">
    <property type="entry name" value="MFS_trans_sf"/>
</dbReference>
<reference evidence="3" key="1">
    <citation type="submission" date="2016-11" db="UniProtKB">
        <authorList>
            <consortium name="WormBaseParasite"/>
        </authorList>
    </citation>
    <scope>IDENTIFICATION</scope>
</reference>
<proteinExistence type="predicted"/>
<feature type="transmembrane region" description="Helical" evidence="1">
    <location>
        <begin position="56"/>
        <end position="75"/>
    </location>
</feature>
<keyword evidence="1" id="KW-0812">Transmembrane</keyword>
<keyword evidence="2" id="KW-1185">Reference proteome</keyword>
<feature type="transmembrane region" description="Helical" evidence="1">
    <location>
        <begin position="366"/>
        <end position="384"/>
    </location>
</feature>
<feature type="transmembrane region" description="Helical" evidence="1">
    <location>
        <begin position="297"/>
        <end position="319"/>
    </location>
</feature>
<dbReference type="PANTHER" id="PTHR45757">
    <property type="entry name" value="PROTEIN CBG23364-RELATED"/>
    <property type="match status" value="1"/>
</dbReference>
<feature type="transmembrane region" description="Helical" evidence="1">
    <location>
        <begin position="6"/>
        <end position="26"/>
    </location>
</feature>
<sequence length="412" mass="45479">MDALPYFIIVLTLVCMGLLNANMALFNFTVICMEPEDTGNNVVNGTHRFTTFEEGWILSMVAIGAITGTVPAIHITNSMGLRATLTIFCIVSAVSTVLMPIAAMNFYFIMVARFIQLGPFMAMWSSGYFCTSPYGWQGVYYLYGCITLASALASIVSSLCLNSRLRFASKVKVEPQLEEDSQPAEQQAVPYASMAKSASIWGILASGIASCTVYDTFLLYGPIYLNTVLKHEIQQTGILSALPYLLTIVIKILSGIFLDRARCISEHRRNLYFVVIFQLAMAFSFIGLTLISADMAFVPEALFTLTMVVSGMQHVGLMNTSQVVAQQYTHILTSVLAAQNSLGGFVLPPIIAFFVPHYSESEWSRVFYGITTILLITTVIFMTFTKVKPASWTKSELKKEDPNSEQKISEPL</sequence>
<dbReference type="GO" id="GO:0022857">
    <property type="term" value="F:transmembrane transporter activity"/>
    <property type="evidence" value="ECO:0007669"/>
    <property type="project" value="InterPro"/>
</dbReference>